<dbReference type="RefSeq" id="WP_085758665.1">
    <property type="nucleotide sequence ID" value="NZ_CP019343.1"/>
</dbReference>
<dbReference type="STRING" id="716816.BST96_10545"/>
<feature type="domain" description="Glycosyltransferase subfamily 4-like N-terminal" evidence="2">
    <location>
        <begin position="16"/>
        <end position="169"/>
    </location>
</feature>
<dbReference type="EMBL" id="CP019343">
    <property type="protein sequence ID" value="ARN74519.1"/>
    <property type="molecule type" value="Genomic_DNA"/>
</dbReference>
<organism evidence="3 4">
    <name type="scientific">Oceanicoccus sagamiensis</name>
    <dbReference type="NCBI Taxonomy" id="716816"/>
    <lineage>
        <taxon>Bacteria</taxon>
        <taxon>Pseudomonadati</taxon>
        <taxon>Pseudomonadota</taxon>
        <taxon>Gammaproteobacteria</taxon>
        <taxon>Cellvibrionales</taxon>
        <taxon>Spongiibacteraceae</taxon>
        <taxon>Oceanicoccus</taxon>
    </lineage>
</organism>
<evidence type="ECO:0008006" key="5">
    <source>
        <dbReference type="Google" id="ProtNLM"/>
    </source>
</evidence>
<proteinExistence type="predicted"/>
<dbReference type="InterPro" id="IPR001296">
    <property type="entry name" value="Glyco_trans_1"/>
</dbReference>
<dbReference type="Gene3D" id="3.40.50.2000">
    <property type="entry name" value="Glycogen Phosphorylase B"/>
    <property type="match status" value="2"/>
</dbReference>
<sequence length="363" mass="41075">MNKIKILFCIDKLVRGGTELQLIGLIKHLDRTIFEPHLLTIRESDSDLIPEDCIHLHWPTSKIFAPQGFLTGLKLTKYLNNQNISIVQTFFQDSTILAGAAAKLANVPVRISCFRDMGFWQSTLQNFVLKRINHVMTGHIANAQIVARHFHQAYAIPMEKMAIFPNGLDQNTLPFSQARDRVANIAMVGNMTRQVKRFDLFVAAAALVSENHPDIRWHIIGEGHLRSDLEQQARELGVLDKIIFTGRISHIPDYLNDIDIGIICSDSEGLSNAIIEYMFKGVTTIATNVGGNPELVEHTTTGLLVEAGDHQQLADQILNLIKHPELRHQLAQNARDTVEKKYSWEYCVQAHQNYYLQQLEGLR</sequence>
<keyword evidence="4" id="KW-1185">Reference proteome</keyword>
<reference evidence="3 4" key="1">
    <citation type="submission" date="2016-11" db="EMBL/GenBank/DDBJ databases">
        <title>Trade-off between light-utilization and light-protection in marine flavobacteria.</title>
        <authorList>
            <person name="Kumagai Y."/>
        </authorList>
    </citation>
    <scope>NUCLEOTIDE SEQUENCE [LARGE SCALE GENOMIC DNA]</scope>
    <source>
        <strain evidence="3 4">NBRC 107125</strain>
    </source>
</reference>
<dbReference type="PANTHER" id="PTHR12526:SF630">
    <property type="entry name" value="GLYCOSYLTRANSFERASE"/>
    <property type="match status" value="1"/>
</dbReference>
<gene>
    <name evidence="3" type="ORF">BST96_10545</name>
</gene>
<dbReference type="PANTHER" id="PTHR12526">
    <property type="entry name" value="GLYCOSYLTRANSFERASE"/>
    <property type="match status" value="1"/>
</dbReference>
<dbReference type="GO" id="GO:0016757">
    <property type="term" value="F:glycosyltransferase activity"/>
    <property type="evidence" value="ECO:0007669"/>
    <property type="project" value="InterPro"/>
</dbReference>
<evidence type="ECO:0000313" key="4">
    <source>
        <dbReference type="Proteomes" id="UP000193450"/>
    </source>
</evidence>
<dbReference type="AlphaFoldDB" id="A0A1X9NG96"/>
<accession>A0A1X9NG96</accession>
<evidence type="ECO:0000259" key="1">
    <source>
        <dbReference type="Pfam" id="PF00534"/>
    </source>
</evidence>
<name>A0A1X9NG96_9GAMM</name>
<evidence type="ECO:0000259" key="2">
    <source>
        <dbReference type="Pfam" id="PF13439"/>
    </source>
</evidence>
<dbReference type="Pfam" id="PF13439">
    <property type="entry name" value="Glyco_transf_4"/>
    <property type="match status" value="1"/>
</dbReference>
<dbReference type="SUPFAM" id="SSF53756">
    <property type="entry name" value="UDP-Glycosyltransferase/glycogen phosphorylase"/>
    <property type="match status" value="1"/>
</dbReference>
<dbReference type="Proteomes" id="UP000193450">
    <property type="component" value="Chromosome"/>
</dbReference>
<dbReference type="KEGG" id="osg:BST96_10545"/>
<dbReference type="OrthoDB" id="9775208at2"/>
<protein>
    <recommendedName>
        <fullName evidence="5">Glycosyl transferase family 1 domain-containing protein</fullName>
    </recommendedName>
</protein>
<evidence type="ECO:0000313" key="3">
    <source>
        <dbReference type="EMBL" id="ARN74519.1"/>
    </source>
</evidence>
<dbReference type="InterPro" id="IPR028098">
    <property type="entry name" value="Glyco_trans_4-like_N"/>
</dbReference>
<dbReference type="GO" id="GO:1901135">
    <property type="term" value="P:carbohydrate derivative metabolic process"/>
    <property type="evidence" value="ECO:0007669"/>
    <property type="project" value="UniProtKB-ARBA"/>
</dbReference>
<dbReference type="Pfam" id="PF00534">
    <property type="entry name" value="Glycos_transf_1"/>
    <property type="match status" value="1"/>
</dbReference>
<feature type="domain" description="Glycosyl transferase family 1" evidence="1">
    <location>
        <begin position="181"/>
        <end position="336"/>
    </location>
</feature>